<dbReference type="EMBL" id="JABBWK010000136">
    <property type="protein sequence ID" value="KAG1890615.1"/>
    <property type="molecule type" value="Genomic_DNA"/>
</dbReference>
<dbReference type="RefSeq" id="XP_041217881.1">
    <property type="nucleotide sequence ID" value="XM_041376108.1"/>
</dbReference>
<evidence type="ECO:0000313" key="2">
    <source>
        <dbReference type="Proteomes" id="UP001195769"/>
    </source>
</evidence>
<dbReference type="AlphaFoldDB" id="A0AAD4HC98"/>
<organism evidence="1 2">
    <name type="scientific">Suillus fuscotomentosus</name>
    <dbReference type="NCBI Taxonomy" id="1912939"/>
    <lineage>
        <taxon>Eukaryota</taxon>
        <taxon>Fungi</taxon>
        <taxon>Dikarya</taxon>
        <taxon>Basidiomycota</taxon>
        <taxon>Agaricomycotina</taxon>
        <taxon>Agaricomycetes</taxon>
        <taxon>Agaricomycetidae</taxon>
        <taxon>Boletales</taxon>
        <taxon>Suillineae</taxon>
        <taxon>Suillaceae</taxon>
        <taxon>Suillus</taxon>
    </lineage>
</organism>
<protein>
    <submittedName>
        <fullName evidence="1">Uncharacterized protein</fullName>
    </submittedName>
</protein>
<feature type="non-terminal residue" evidence="1">
    <location>
        <position position="230"/>
    </location>
</feature>
<comment type="caution">
    <text evidence="1">The sequence shown here is derived from an EMBL/GenBank/DDBJ whole genome shotgun (WGS) entry which is preliminary data.</text>
</comment>
<proteinExistence type="predicted"/>
<accession>A0AAD4HC98</accession>
<evidence type="ECO:0000313" key="1">
    <source>
        <dbReference type="EMBL" id="KAG1890615.1"/>
    </source>
</evidence>
<dbReference type="GeneID" id="64670406"/>
<keyword evidence="2" id="KW-1185">Reference proteome</keyword>
<dbReference type="Proteomes" id="UP001195769">
    <property type="component" value="Unassembled WGS sequence"/>
</dbReference>
<name>A0AAD4HC98_9AGAM</name>
<gene>
    <name evidence="1" type="ORF">F5891DRAFT_964615</name>
</gene>
<reference evidence="1" key="1">
    <citation type="journal article" date="2020" name="New Phytol.">
        <title>Comparative genomics reveals dynamic genome evolution in host specialist ectomycorrhizal fungi.</title>
        <authorList>
            <person name="Lofgren L.A."/>
            <person name="Nguyen N.H."/>
            <person name="Vilgalys R."/>
            <person name="Ruytinx J."/>
            <person name="Liao H.L."/>
            <person name="Branco S."/>
            <person name="Kuo A."/>
            <person name="LaButti K."/>
            <person name="Lipzen A."/>
            <person name="Andreopoulos W."/>
            <person name="Pangilinan J."/>
            <person name="Riley R."/>
            <person name="Hundley H."/>
            <person name="Na H."/>
            <person name="Barry K."/>
            <person name="Grigoriev I.V."/>
            <person name="Stajich J.E."/>
            <person name="Kennedy P.G."/>
        </authorList>
    </citation>
    <scope>NUCLEOTIDE SEQUENCE</scope>
    <source>
        <strain evidence="1">FC203</strain>
    </source>
</reference>
<sequence length="230" mass="26237">ILTHRASPEGFHILRVICSYLQLDSLIGLDMHTEQTLAMLDAEFLDYVECAMTSTVEDLKTDWNFPKTHLWTHAWRDITQKGVARNYSTHPNEELHGPLKMTYVLRSNGKDVAKQILRVDHHKCASLLLRGRVDALDEHCRLQALGDAMDNSGDDIGHIAFDGHIKLGSPQSCSTIQDIEMRLGIHDRAFQGFRKKFSDFINTSLPSYGYQLTRWVTILADFLVCWLILV</sequence>